<proteinExistence type="predicted"/>
<dbReference type="EMBL" id="JBHUOZ010000001">
    <property type="protein sequence ID" value="MFD2918422.1"/>
    <property type="molecule type" value="Genomic_DNA"/>
</dbReference>
<reference evidence="2" key="1">
    <citation type="journal article" date="2019" name="Int. J. Syst. Evol. Microbiol.">
        <title>The Global Catalogue of Microorganisms (GCM) 10K type strain sequencing project: providing services to taxonomists for standard genome sequencing and annotation.</title>
        <authorList>
            <consortium name="The Broad Institute Genomics Platform"/>
            <consortium name="The Broad Institute Genome Sequencing Center for Infectious Disease"/>
            <person name="Wu L."/>
            <person name="Ma J."/>
        </authorList>
    </citation>
    <scope>NUCLEOTIDE SEQUENCE [LARGE SCALE GENOMIC DNA]</scope>
    <source>
        <strain evidence="2">KCTC 23299</strain>
    </source>
</reference>
<name>A0ABW6A2U5_9BACT</name>
<gene>
    <name evidence="1" type="ORF">ACFS6H_01795</name>
</gene>
<evidence type="ECO:0000313" key="1">
    <source>
        <dbReference type="EMBL" id="MFD2918422.1"/>
    </source>
</evidence>
<organism evidence="1 2">
    <name type="scientific">Terrimonas rubra</name>
    <dbReference type="NCBI Taxonomy" id="1035890"/>
    <lineage>
        <taxon>Bacteria</taxon>
        <taxon>Pseudomonadati</taxon>
        <taxon>Bacteroidota</taxon>
        <taxon>Chitinophagia</taxon>
        <taxon>Chitinophagales</taxon>
        <taxon>Chitinophagaceae</taxon>
        <taxon>Terrimonas</taxon>
    </lineage>
</organism>
<accession>A0ABW6A2U5</accession>
<comment type="caution">
    <text evidence="1">The sequence shown here is derived from an EMBL/GenBank/DDBJ whole genome shotgun (WGS) entry which is preliminary data.</text>
</comment>
<evidence type="ECO:0000313" key="2">
    <source>
        <dbReference type="Proteomes" id="UP001597511"/>
    </source>
</evidence>
<protein>
    <submittedName>
        <fullName evidence="1">Uncharacterized protein</fullName>
    </submittedName>
</protein>
<dbReference type="RefSeq" id="WP_386094519.1">
    <property type="nucleotide sequence ID" value="NZ_JBHUOZ010000001.1"/>
</dbReference>
<sequence length="281" mass="32298">MAAAKRSLDTYNQSKAAELSRLDSLKQLVNQKEQRGHLEDTLSDQSEILIKRLQETIEAEAKGAEYIAQTLTDKKTFRKAYKSEIRARLIELDTFNNRSGKREQVYQMLTDAINITSYNLFSLAAFFDPGVYRVAPENTDKVEKLFSPVIDSIARFSNKYKNIPHKAVIVLLGYADEQAIPEGTGLHKTLVEILKDPAASQQLLNKQLSEFRAKELLRNLKFLMTRNAGRFTNYNNLKIGYVANGRGEEYPFAHITDYRPDDDRRRIVLCYWLILPDIKEN</sequence>
<dbReference type="Proteomes" id="UP001597511">
    <property type="component" value="Unassembled WGS sequence"/>
</dbReference>
<keyword evidence="2" id="KW-1185">Reference proteome</keyword>